<evidence type="ECO:0008006" key="8">
    <source>
        <dbReference type="Google" id="ProtNLM"/>
    </source>
</evidence>
<reference evidence="6 7" key="1">
    <citation type="submission" date="2024-02" db="EMBL/GenBank/DDBJ databases">
        <authorList>
            <person name="Chen Y."/>
            <person name="Shah S."/>
            <person name="Dougan E. K."/>
            <person name="Thang M."/>
            <person name="Chan C."/>
        </authorList>
    </citation>
    <scope>NUCLEOTIDE SEQUENCE [LARGE SCALE GENOMIC DNA]</scope>
</reference>
<dbReference type="PROSITE" id="PS00474">
    <property type="entry name" value="RIBOSOMAL_L3"/>
    <property type="match status" value="1"/>
</dbReference>
<evidence type="ECO:0000256" key="3">
    <source>
        <dbReference type="ARBA" id="ARBA00023274"/>
    </source>
</evidence>
<dbReference type="PANTHER" id="PTHR11363">
    <property type="entry name" value="60S RIBOSOMAL PROTEIN L3-RELATED"/>
    <property type="match status" value="1"/>
</dbReference>
<accession>A0ABP0RII3</accession>
<dbReference type="InterPro" id="IPR044892">
    <property type="entry name" value="Ribosomal_L3_dom_3_arc_sf"/>
</dbReference>
<evidence type="ECO:0000256" key="1">
    <source>
        <dbReference type="ARBA" id="ARBA00006540"/>
    </source>
</evidence>
<evidence type="ECO:0000256" key="2">
    <source>
        <dbReference type="ARBA" id="ARBA00022980"/>
    </source>
</evidence>
<evidence type="ECO:0000256" key="4">
    <source>
        <dbReference type="RuleBase" id="RU003905"/>
    </source>
</evidence>
<proteinExistence type="inferred from homology"/>
<dbReference type="PANTHER" id="PTHR11363:SF5">
    <property type="entry name" value="LARGE RIBOSOMAL SUBUNIT PROTEIN UL3"/>
    <property type="match status" value="1"/>
</dbReference>
<organism evidence="6 7">
    <name type="scientific">Durusdinium trenchii</name>
    <dbReference type="NCBI Taxonomy" id="1381693"/>
    <lineage>
        <taxon>Eukaryota</taxon>
        <taxon>Sar</taxon>
        <taxon>Alveolata</taxon>
        <taxon>Dinophyceae</taxon>
        <taxon>Suessiales</taxon>
        <taxon>Symbiodiniaceae</taxon>
        <taxon>Durusdinium</taxon>
    </lineage>
</organism>
<dbReference type="InterPro" id="IPR045077">
    <property type="entry name" value="L3_arc_euk"/>
</dbReference>
<protein>
    <recommendedName>
        <fullName evidence="8">60S ribosomal protein L3</fullName>
    </recommendedName>
</protein>
<dbReference type="Gene3D" id="3.30.1430.10">
    <property type="match status" value="1"/>
</dbReference>
<evidence type="ECO:0000313" key="7">
    <source>
        <dbReference type="Proteomes" id="UP001642484"/>
    </source>
</evidence>
<gene>
    <name evidence="6" type="ORF">CCMP2556_LOCUS47443</name>
</gene>
<sequence length="402" mass="45710">MSHRKFERPRHGSLGFLPRKRTKHHHGKIKSFPKDDQSKSPHLTAFMSYKAGMTHIVREVDRPGSKLNKKEIVEPVTILESPPMIVVGFVGYVETPRGLRALTSVWAGHLSEECKRRFYKSWHSSKQKAFTKYQKRWSEAKEGSPMQAEVERAKKYCQVIRAICHTQVGKVKIGQKKAHIKEIQVNGGTTEAKVDFVMGLFEQEVKIADCFSQDEMIDVIGATKGKGFNGVVTRWGVTRLTRKTHRGLRKVACIGSWHPARVSFQVPRSGQRGYHHRTEINKKIYRVGQALKDDPVNAKTENDLTEKAITPMGGFSHYGEVNEDWVMLKGTVMGPRKRLITLRKSLLPQVSRRALEKVTLKFIDTSSKFGHGRFQTSEEKAKFYGNVQKKAKTDAKAEKDDA</sequence>
<feature type="compositionally biased region" description="Basic residues" evidence="5">
    <location>
        <begin position="18"/>
        <end position="31"/>
    </location>
</feature>
<dbReference type="Proteomes" id="UP001642484">
    <property type="component" value="Unassembled WGS sequence"/>
</dbReference>
<dbReference type="Gene3D" id="4.10.960.10">
    <property type="entry name" value="Ribosomal protein L3, domain 3"/>
    <property type="match status" value="1"/>
</dbReference>
<dbReference type="Gene3D" id="2.40.30.10">
    <property type="entry name" value="Translation factors"/>
    <property type="match status" value="1"/>
</dbReference>
<keyword evidence="2 4" id="KW-0689">Ribosomal protein</keyword>
<keyword evidence="7" id="KW-1185">Reference proteome</keyword>
<evidence type="ECO:0000313" key="6">
    <source>
        <dbReference type="EMBL" id="CAK9100409.1"/>
    </source>
</evidence>
<dbReference type="InterPro" id="IPR000597">
    <property type="entry name" value="Ribosomal_uL3"/>
</dbReference>
<feature type="region of interest" description="Disordered" evidence="5">
    <location>
        <begin position="1"/>
        <end position="39"/>
    </location>
</feature>
<comment type="caution">
    <text evidence="6">The sequence shown here is derived from an EMBL/GenBank/DDBJ whole genome shotgun (WGS) entry which is preliminary data.</text>
</comment>
<comment type="similarity">
    <text evidence="1 4">Belongs to the universal ribosomal protein uL3 family.</text>
</comment>
<dbReference type="SUPFAM" id="SSF50447">
    <property type="entry name" value="Translation proteins"/>
    <property type="match status" value="1"/>
</dbReference>
<keyword evidence="3 4" id="KW-0687">Ribonucleoprotein</keyword>
<dbReference type="InterPro" id="IPR009000">
    <property type="entry name" value="Transl_B-barrel_sf"/>
</dbReference>
<name>A0ABP0RII3_9DINO</name>
<dbReference type="EMBL" id="CAXAMN010026062">
    <property type="protein sequence ID" value="CAK9100409.1"/>
    <property type="molecule type" value="Genomic_DNA"/>
</dbReference>
<dbReference type="Pfam" id="PF00297">
    <property type="entry name" value="Ribosomal_L3"/>
    <property type="match status" value="1"/>
</dbReference>
<dbReference type="InterPro" id="IPR019926">
    <property type="entry name" value="Ribosomal_uL3_CS"/>
</dbReference>
<evidence type="ECO:0000256" key="5">
    <source>
        <dbReference type="SAM" id="MobiDB-lite"/>
    </source>
</evidence>